<name>A0ABN8HK70_9BACT</name>
<evidence type="ECO:0000313" key="5">
    <source>
        <dbReference type="Proteomes" id="UP001295463"/>
    </source>
</evidence>
<evidence type="ECO:0000256" key="1">
    <source>
        <dbReference type="SAM" id="MobiDB-lite"/>
    </source>
</evidence>
<dbReference type="SUPFAM" id="SSF55781">
    <property type="entry name" value="GAF domain-like"/>
    <property type="match status" value="1"/>
</dbReference>
<accession>A0ABN8HK70</accession>
<keyword evidence="2" id="KW-0472">Membrane</keyword>
<feature type="region of interest" description="Disordered" evidence="1">
    <location>
        <begin position="754"/>
        <end position="781"/>
    </location>
</feature>
<evidence type="ECO:0000259" key="3">
    <source>
        <dbReference type="SMART" id="SM00065"/>
    </source>
</evidence>
<dbReference type="Pfam" id="PF13185">
    <property type="entry name" value="GAF_2"/>
    <property type="match status" value="1"/>
</dbReference>
<evidence type="ECO:0000313" key="4">
    <source>
        <dbReference type="EMBL" id="CAH2031646.1"/>
    </source>
</evidence>
<gene>
    <name evidence="4" type="ORF">GEAMG1_1814</name>
</gene>
<dbReference type="Proteomes" id="UP001295463">
    <property type="component" value="Chromosome"/>
</dbReference>
<dbReference type="InterPro" id="IPR029016">
    <property type="entry name" value="GAF-like_dom_sf"/>
</dbReference>
<proteinExistence type="predicted"/>
<dbReference type="SMART" id="SM00065">
    <property type="entry name" value="GAF"/>
    <property type="match status" value="1"/>
</dbReference>
<keyword evidence="2" id="KW-1133">Transmembrane helix</keyword>
<reference evidence="4 5" key="1">
    <citation type="submission" date="2022-03" db="EMBL/GenBank/DDBJ databases">
        <authorList>
            <person name="Koch H."/>
        </authorList>
    </citation>
    <scope>NUCLEOTIDE SEQUENCE [LARGE SCALE GENOMIC DNA]</scope>
    <source>
        <strain evidence="4 5">G1</strain>
    </source>
</reference>
<keyword evidence="5" id="KW-1185">Reference proteome</keyword>
<dbReference type="EMBL" id="OW150024">
    <property type="protein sequence ID" value="CAH2031646.1"/>
    <property type="molecule type" value="Genomic_DNA"/>
</dbReference>
<feature type="compositionally biased region" description="Basic and acidic residues" evidence="1">
    <location>
        <begin position="756"/>
        <end position="781"/>
    </location>
</feature>
<feature type="transmembrane region" description="Helical" evidence="2">
    <location>
        <begin position="466"/>
        <end position="485"/>
    </location>
</feature>
<dbReference type="InterPro" id="IPR003018">
    <property type="entry name" value="GAF"/>
</dbReference>
<feature type="domain" description="GAF" evidence="3">
    <location>
        <begin position="600"/>
        <end position="744"/>
    </location>
</feature>
<feature type="transmembrane region" description="Helical" evidence="2">
    <location>
        <begin position="608"/>
        <end position="626"/>
    </location>
</feature>
<sequence>MTIKSKLIANVLLTALIVVALSLAGFFSIRFLREKLSYLTEQTAPSQVRALELQRELQASSAALTKLTTARTMAEFSLFRTDAERALARVATVRAAASLNSDPADRADELGAVAREIFSAVENRIRSNDAATAANESVLHSIRIVSSRLDELDSSIQRLQGGYAHAFAAALENTGRFSDRLRSIEELRNLVRELQLITVTAQAVQNSSALLIARAKLNAVIGRIAKNSYYTATPSVAAAINGFTAMLADYLRLQADALQQRDERARSRAATTGKDLPYKLNDLFQTLDQESILAREELAFAAARQETSFRQSRDANDILKADSALVELGLLVAAATNRLFTRETPDDLDELATEIRGQFSAIQEQVRAVERSLTAINAHSELQMLRAAAASLDIMRSRIYAADGILATLQRKVLASRQADSAADRLHAIIAIQTVRGSEQVIAARRDQELSIMAVNDVVTRGLSQIAGMGTVAIGIGIFFGFWIYRSVIPPLGMILASIRSQQAQGREKAALASAIAAGDLDREVAVSTALSLETARTKPDEMGMVLAAVVGMSESQAQLDQALAGMTVSLRLNRDADARRTRLQNGLHELDRILRGGERLDELADRALAYLIGFLQAAIGIVYRYDSRYDLLRPLATYAVADIRRRSAVLSSGEGLAGQVARDRKPLQLSPAPAGYLSISSALGSGDPVHILILPILHSDTLTGVLELGSFKRIDEDDLAFLQQALEAIAVTFTVGSSRELVSDLLEQAQTEQLRIQEENAPRHDREPSARRPAEQREPT</sequence>
<organism evidence="4 5">
    <name type="scientific">Trichlorobacter ammonificans</name>
    <dbReference type="NCBI Taxonomy" id="2916410"/>
    <lineage>
        <taxon>Bacteria</taxon>
        <taxon>Pseudomonadati</taxon>
        <taxon>Thermodesulfobacteriota</taxon>
        <taxon>Desulfuromonadia</taxon>
        <taxon>Geobacterales</taxon>
        <taxon>Geobacteraceae</taxon>
        <taxon>Trichlorobacter</taxon>
    </lineage>
</organism>
<feature type="transmembrane region" description="Helical" evidence="2">
    <location>
        <begin position="7"/>
        <end position="29"/>
    </location>
</feature>
<keyword evidence="2" id="KW-0812">Transmembrane</keyword>
<evidence type="ECO:0000256" key="2">
    <source>
        <dbReference type="SAM" id="Phobius"/>
    </source>
</evidence>
<dbReference type="Gene3D" id="3.30.450.40">
    <property type="match status" value="1"/>
</dbReference>
<protein>
    <submittedName>
        <fullName evidence="4">GAF domain-containing protein</fullName>
    </submittedName>
</protein>
<dbReference type="RefSeq" id="WP_305732457.1">
    <property type="nucleotide sequence ID" value="NZ_OW150024.1"/>
</dbReference>